<feature type="transmembrane region" description="Helical" evidence="6">
    <location>
        <begin position="188"/>
        <end position="209"/>
    </location>
</feature>
<dbReference type="GO" id="GO:0022857">
    <property type="term" value="F:transmembrane transporter activity"/>
    <property type="evidence" value="ECO:0007669"/>
    <property type="project" value="InterPro"/>
</dbReference>
<feature type="transmembrane region" description="Helical" evidence="6">
    <location>
        <begin position="30"/>
        <end position="51"/>
    </location>
</feature>
<evidence type="ECO:0000256" key="2">
    <source>
        <dbReference type="ARBA" id="ARBA00022475"/>
    </source>
</evidence>
<evidence type="ECO:0000256" key="6">
    <source>
        <dbReference type="SAM" id="Phobius"/>
    </source>
</evidence>
<sequence>MISVVSDSMLHPFFPQFFEGTFGKDDPKHVGYYIAAMCLTVMFAFPFWAYVARRIAELKLLAWTQLAAGLLCVYCFWTTSLVGFWIVSLSMIVFKGSYLLIYPYVMSLEQKDNHTSTVGLLSVIVHFGAIVGAVLGGLVVDSFNPRYIFLVMAAGDFIQIFVSIYLLRSSQYDTSYKAPEKEEGAGNLVPRGFILKLGIITLLLYGFAYMIRPFFSLYWEQISQYDSKLISGTIYAIPGFVALLALWLEKKQQVGNSTLNAIVPSLLLGIVGLMLQGSGVSLVVIAGRLIYGWAIYQALVKFDVLLFELSTPKSYATDYSKIHFFQNLGVLIASCSVGVLVDNFGLYMPFWTATCGFAITLILYLLAFKSETITSKKPSMSSK</sequence>
<keyword evidence="5 6" id="KW-0472">Membrane</keyword>
<feature type="transmembrane region" description="Helical" evidence="6">
    <location>
        <begin position="229"/>
        <end position="248"/>
    </location>
</feature>
<keyword evidence="4 6" id="KW-1133">Transmembrane helix</keyword>
<evidence type="ECO:0000256" key="3">
    <source>
        <dbReference type="ARBA" id="ARBA00022692"/>
    </source>
</evidence>
<keyword evidence="8" id="KW-1185">Reference proteome</keyword>
<name>A0A937F3V7_9BACT</name>
<comment type="subcellular location">
    <subcellularLocation>
        <location evidence="1">Cell membrane</location>
        <topology evidence="1">Multi-pass membrane protein</topology>
    </subcellularLocation>
</comment>
<dbReference type="Proteomes" id="UP000659388">
    <property type="component" value="Unassembled WGS sequence"/>
</dbReference>
<evidence type="ECO:0000256" key="1">
    <source>
        <dbReference type="ARBA" id="ARBA00004651"/>
    </source>
</evidence>
<keyword evidence="2" id="KW-1003">Cell membrane</keyword>
<protein>
    <submittedName>
        <fullName evidence="7">MFS transporter</fullName>
    </submittedName>
</protein>
<dbReference type="Gene3D" id="1.20.1250.20">
    <property type="entry name" value="MFS general substrate transporter like domains"/>
    <property type="match status" value="1"/>
</dbReference>
<dbReference type="EMBL" id="JAESIY010000003">
    <property type="protein sequence ID" value="MBL3655866.1"/>
    <property type="molecule type" value="Genomic_DNA"/>
</dbReference>
<feature type="transmembrane region" description="Helical" evidence="6">
    <location>
        <begin position="60"/>
        <end position="79"/>
    </location>
</feature>
<feature type="transmembrane region" description="Helical" evidence="6">
    <location>
        <begin position="117"/>
        <end position="140"/>
    </location>
</feature>
<dbReference type="InterPro" id="IPR036259">
    <property type="entry name" value="MFS_trans_sf"/>
</dbReference>
<comment type="caution">
    <text evidence="7">The sequence shown here is derived from an EMBL/GenBank/DDBJ whole genome shotgun (WGS) entry which is preliminary data.</text>
</comment>
<dbReference type="PANTHER" id="PTHR43124:SF3">
    <property type="entry name" value="CHLORAMPHENICOL EFFLUX PUMP RV0191"/>
    <property type="match status" value="1"/>
</dbReference>
<evidence type="ECO:0000313" key="8">
    <source>
        <dbReference type="Proteomes" id="UP000659388"/>
    </source>
</evidence>
<feature type="transmembrane region" description="Helical" evidence="6">
    <location>
        <begin position="260"/>
        <end position="284"/>
    </location>
</feature>
<evidence type="ECO:0000256" key="5">
    <source>
        <dbReference type="ARBA" id="ARBA00023136"/>
    </source>
</evidence>
<feature type="transmembrane region" description="Helical" evidence="6">
    <location>
        <begin position="85"/>
        <end position="105"/>
    </location>
</feature>
<keyword evidence="3 6" id="KW-0812">Transmembrane</keyword>
<dbReference type="InterPro" id="IPR011701">
    <property type="entry name" value="MFS"/>
</dbReference>
<feature type="transmembrane region" description="Helical" evidence="6">
    <location>
        <begin position="347"/>
        <end position="367"/>
    </location>
</feature>
<dbReference type="PANTHER" id="PTHR43124">
    <property type="entry name" value="PURINE EFFLUX PUMP PBUE"/>
    <property type="match status" value="1"/>
</dbReference>
<dbReference type="Pfam" id="PF07690">
    <property type="entry name" value="MFS_1"/>
    <property type="match status" value="1"/>
</dbReference>
<organism evidence="7 8">
    <name type="scientific">Fulvivirga sediminis</name>
    <dbReference type="NCBI Taxonomy" id="2803949"/>
    <lineage>
        <taxon>Bacteria</taxon>
        <taxon>Pseudomonadati</taxon>
        <taxon>Bacteroidota</taxon>
        <taxon>Cytophagia</taxon>
        <taxon>Cytophagales</taxon>
        <taxon>Fulvivirgaceae</taxon>
        <taxon>Fulvivirga</taxon>
    </lineage>
</organism>
<evidence type="ECO:0000256" key="4">
    <source>
        <dbReference type="ARBA" id="ARBA00022989"/>
    </source>
</evidence>
<reference evidence="7" key="1">
    <citation type="submission" date="2021-01" db="EMBL/GenBank/DDBJ databases">
        <title>Fulvivirga kasyanovii gen. nov., sp nov., a novel member of the phylum Bacteroidetes isolated from seawater in a mussel farm.</title>
        <authorList>
            <person name="Zhao L.-H."/>
            <person name="Wang Z.-J."/>
        </authorList>
    </citation>
    <scope>NUCLEOTIDE SEQUENCE</scope>
    <source>
        <strain evidence="7">2943</strain>
    </source>
</reference>
<dbReference type="SUPFAM" id="SSF103473">
    <property type="entry name" value="MFS general substrate transporter"/>
    <property type="match status" value="1"/>
</dbReference>
<feature type="transmembrane region" description="Helical" evidence="6">
    <location>
        <begin position="290"/>
        <end position="310"/>
    </location>
</feature>
<dbReference type="GO" id="GO:0005886">
    <property type="term" value="C:plasma membrane"/>
    <property type="evidence" value="ECO:0007669"/>
    <property type="project" value="UniProtKB-SubCell"/>
</dbReference>
<accession>A0A937F3V7</accession>
<proteinExistence type="predicted"/>
<feature type="transmembrane region" description="Helical" evidence="6">
    <location>
        <begin position="146"/>
        <end position="167"/>
    </location>
</feature>
<dbReference type="InterPro" id="IPR050189">
    <property type="entry name" value="MFS_Efflux_Transporters"/>
</dbReference>
<feature type="transmembrane region" description="Helical" evidence="6">
    <location>
        <begin position="322"/>
        <end position="341"/>
    </location>
</feature>
<evidence type="ECO:0000313" key="7">
    <source>
        <dbReference type="EMBL" id="MBL3655866.1"/>
    </source>
</evidence>
<gene>
    <name evidence="7" type="ORF">JL102_06975</name>
</gene>
<dbReference type="AlphaFoldDB" id="A0A937F3V7"/>